<evidence type="ECO:0000256" key="8">
    <source>
        <dbReference type="SAM" id="Coils"/>
    </source>
</evidence>
<accession>L7LY71</accession>
<feature type="coiled-coil region" evidence="8">
    <location>
        <begin position="539"/>
        <end position="577"/>
    </location>
</feature>
<evidence type="ECO:0000313" key="10">
    <source>
        <dbReference type="EMBL" id="JAA56735.1"/>
    </source>
</evidence>
<evidence type="ECO:0000256" key="3">
    <source>
        <dbReference type="ARBA" id="ARBA00022490"/>
    </source>
</evidence>
<feature type="coiled-coil region" evidence="8">
    <location>
        <begin position="361"/>
        <end position="395"/>
    </location>
</feature>
<evidence type="ECO:0000256" key="5">
    <source>
        <dbReference type="ARBA" id="ARBA00022989"/>
    </source>
</evidence>
<dbReference type="GO" id="GO:0005737">
    <property type="term" value="C:cytoplasm"/>
    <property type="evidence" value="ECO:0007669"/>
    <property type="project" value="UniProtKB-SubCell"/>
</dbReference>
<evidence type="ECO:0000256" key="7">
    <source>
        <dbReference type="ARBA" id="ARBA00023136"/>
    </source>
</evidence>
<feature type="region of interest" description="Disordered" evidence="9">
    <location>
        <begin position="835"/>
        <end position="872"/>
    </location>
</feature>
<evidence type="ECO:0000256" key="1">
    <source>
        <dbReference type="ARBA" id="ARBA00004167"/>
    </source>
</evidence>
<evidence type="ECO:0000256" key="6">
    <source>
        <dbReference type="ARBA" id="ARBA00023054"/>
    </source>
</evidence>
<sequence>MDEDDDQVQFHSLPSEGMILPADGLGSPPPQNASRGEKEDSFEGEGTEEVIVKVDKPDGCAVNDALQRLVELCEASENGLVTLDKLMAVIESQGFQCSDQDEQSLNQVYNALWAESESKGLITNGSSGKRDVHVDIHGSKVIRNLLDDYQRNAHLEDIWEPGLSVLLDSKILSSLEVSMFSYGSKEGIAGDISILDLAQLESERSQFQHTVQRLTKEKEDAIRQWSQLEEANHALAASNKDLLERVRSLCQEVEALRSASAELEETKAALAATSVARQQAEQQLVQARAAKAALESQLEKRISEVDSLQERLTKSEVRAKKASEAVAKNRVRLCELESRNLSLKEQLSQESSKLAESATVVQDLSKTVETLEHRQKDTEDELKQQREENLRLREVLYERNSVIVGDTSTLTGTELHDTSPASVAVAGEANLDSDEGVRSISPASVLLLDFSSSSHQPISDELFFSALDLPYSSTPQAKSPSRRSRLPFCGIPRLPSWDCSMIRRRHSDVGVLSPVLNHSGHSSLPPRISVQENVASSGDQTLRARLEQELEKKEELIRDLEAKIAENTQEQMALERRHAELCSFLGLSLVTLRSIRFDLQALNDEAVRVLESHAGAASVLALAQQDRQLVSALEDASPESAYSFPEDVVREQIQLELQTLRAQITKSQAVLTYLQSRGSRVPLHPSSECATIDRKALVTHRGYSEEGVHPDDRHYDTLETHRTRRPSGCQACGCIGRCRGRHAGRFSSTFSCPTLLSRDSPVARGTQTELAAATRSCDCQTEPLAATNVPCDRVVVECEPPIEARTAAVLDSTPPFPRHRSNSFVCAIQGGNAAAAEASDSSRPSRESSTVDSGSAKPPVPKLTFEDFDAQRKDADAQTRKAAFRKCLLEVGRSVAMDLDQPDGSPRPRVPLKKTTFMLERPETESAQGSLDGQEAFPSFSDIVLASQGLSKDSPGSDQLTEEEIENKFTTLSLGFKTDRLTLTKRLELHQRHRDIAEGNIQAELNAIRDLAQTLDSLCTDDERVREVVAQIRNHVDVIQQSTDRVSSQAEVYGAVQQVRAQKAGVLVLRALFDCLSIYIGLNTLESL</sequence>
<keyword evidence="5" id="KW-1133">Transmembrane helix</keyword>
<dbReference type="GO" id="GO:0016020">
    <property type="term" value="C:membrane"/>
    <property type="evidence" value="ECO:0007669"/>
    <property type="project" value="UniProtKB-SubCell"/>
</dbReference>
<keyword evidence="6 8" id="KW-0175">Coiled coil</keyword>
<evidence type="ECO:0000256" key="9">
    <source>
        <dbReference type="SAM" id="MobiDB-lite"/>
    </source>
</evidence>
<evidence type="ECO:0000256" key="4">
    <source>
        <dbReference type="ARBA" id="ARBA00022692"/>
    </source>
</evidence>
<dbReference type="InterPro" id="IPR008677">
    <property type="entry name" value="MRVI1"/>
</dbReference>
<comment type="subcellular location">
    <subcellularLocation>
        <location evidence="2">Cytoplasm</location>
    </subcellularLocation>
    <subcellularLocation>
        <location evidence="1">Membrane</location>
        <topology evidence="1">Single-pass membrane protein</topology>
    </subcellularLocation>
</comment>
<dbReference type="Pfam" id="PF05781">
    <property type="entry name" value="MRVI1"/>
    <property type="match status" value="1"/>
</dbReference>
<keyword evidence="3" id="KW-0963">Cytoplasm</keyword>
<keyword evidence="4" id="KW-0812">Transmembrane</keyword>
<feature type="coiled-coil region" evidence="8">
    <location>
        <begin position="197"/>
        <end position="325"/>
    </location>
</feature>
<dbReference type="PANTHER" id="PTHR15352:SF1">
    <property type="entry name" value="KASH5-LIKE COILED-COIL DOMAIN-CONTAINING PROTEIN"/>
    <property type="match status" value="1"/>
</dbReference>
<keyword evidence="7" id="KW-0472">Membrane</keyword>
<evidence type="ECO:0000256" key="2">
    <source>
        <dbReference type="ARBA" id="ARBA00004496"/>
    </source>
</evidence>
<name>L7LY71_RHIPC</name>
<organism evidence="10">
    <name type="scientific">Rhipicephalus pulchellus</name>
    <name type="common">Yellow backed tick</name>
    <name type="synonym">Dermacentor pulchellus</name>
    <dbReference type="NCBI Taxonomy" id="72859"/>
    <lineage>
        <taxon>Eukaryota</taxon>
        <taxon>Metazoa</taxon>
        <taxon>Ecdysozoa</taxon>
        <taxon>Arthropoda</taxon>
        <taxon>Chelicerata</taxon>
        <taxon>Arachnida</taxon>
        <taxon>Acari</taxon>
        <taxon>Parasitiformes</taxon>
        <taxon>Ixodida</taxon>
        <taxon>Ixodoidea</taxon>
        <taxon>Ixodidae</taxon>
        <taxon>Rhipicephalinae</taxon>
        <taxon>Rhipicephalus</taxon>
        <taxon>Rhipicephalus</taxon>
    </lineage>
</organism>
<protein>
    <submittedName>
        <fullName evidence="10">Putative lymphoid-restricted membrane protein</fullName>
    </submittedName>
</protein>
<reference evidence="10" key="2">
    <citation type="journal article" date="2015" name="J. Proteomics">
        <title>Sexual differences in the sialomes of the zebra tick, Rhipicephalus pulchellus.</title>
        <authorList>
            <person name="Tan A.W."/>
            <person name="Francischetti I.M."/>
            <person name="Slovak M."/>
            <person name="Kini R.M."/>
            <person name="Ribeiro J.M."/>
        </authorList>
    </citation>
    <scope>NUCLEOTIDE SEQUENCE</scope>
    <source>
        <tissue evidence="10">Salivary gland</tissue>
    </source>
</reference>
<dbReference type="AlphaFoldDB" id="L7LY71"/>
<dbReference type="EMBL" id="GACK01008299">
    <property type="protein sequence ID" value="JAA56735.1"/>
    <property type="molecule type" value="mRNA"/>
</dbReference>
<dbReference type="PANTHER" id="PTHR15352">
    <property type="entry name" value="LYMPHOID-RESTRICTED MEMBRANE PROTEIN, JAW1"/>
    <property type="match status" value="1"/>
</dbReference>
<reference evidence="10" key="1">
    <citation type="submission" date="2012-11" db="EMBL/GenBank/DDBJ databases">
        <authorList>
            <person name="Lucero-Rivera Y.E."/>
            <person name="Tovar-Ramirez D."/>
        </authorList>
    </citation>
    <scope>NUCLEOTIDE SEQUENCE</scope>
    <source>
        <tissue evidence="10">Salivary gland</tissue>
    </source>
</reference>
<feature type="region of interest" description="Disordered" evidence="9">
    <location>
        <begin position="1"/>
        <end position="46"/>
    </location>
</feature>
<proteinExistence type="evidence at transcript level"/>